<gene>
    <name evidence="8" type="ORF">OHK93_002853</name>
</gene>
<dbReference type="PANTHER" id="PTHR19432:SF35">
    <property type="entry name" value="SOLUTE CARRIER FAMILY 45 MEMBER 3 ISOFORM X1"/>
    <property type="match status" value="1"/>
</dbReference>
<dbReference type="Pfam" id="PF13347">
    <property type="entry name" value="MFS_2"/>
    <property type="match status" value="1"/>
</dbReference>
<sequence>MAPNLPPSPTKSTTSSDSRDSKASLQRYGTAGPAPQSPPSPRNSRKGQNGTAAQTEGSPLLEPESPSFDHTRSASLESLDSLDWEESKHEPEPSKSIFYLFILTLSIGGLQVCWATELSKGSPYLQSLGMSKSLLAFVWIAGPLGGVLVQPYVGIRSDNCRSRFGKRLPFMIGGALTTAISFLCLAWTREMVQAILGIFGANPDSNGVQVTSIVVAIIWVYILDFSINTVQAAIRAFIVDNAPLHQQEDANAWAGRMTGIGNILGYISGYEKLPKLLPWLGHTQMQVLCAIAAIAICSTVAISALSIRERDPRLGAPPSENPGLLSFFVRSFQSAKRMPLQIRRVCIAQFFAWLGWFGFLFYETTYVGQIKLNPYFASHPDLTPDEVDDAWEDATRYATFALLIFAIVSFLANVILPFFVHPTYAAPSTSATFSASNDRSSTKLTSTIRHQLSQVIARLEIKWLTLRRAWLLSHLMFALCMFSTFFIFTSTAATILTAIIGIPWAFSHWAPFALISAEIAKRDLETRRSASRLEEADPAANKQDDQAGVILGLHNVAISAPQILATLISSIIFKFAQRPRGEPYDTSVGWVLRLGGVAALLAAYFTYRIGEEGNVSRDDGGNSMRYERVEEGVVRGREVV</sequence>
<protein>
    <recommendedName>
        <fullName evidence="10">Sucrose transporter</fullName>
    </recommendedName>
</protein>
<feature type="transmembrane region" description="Helical" evidence="7">
    <location>
        <begin position="588"/>
        <end position="607"/>
    </location>
</feature>
<keyword evidence="2" id="KW-0813">Transport</keyword>
<feature type="transmembrane region" description="Helical" evidence="7">
    <location>
        <begin position="397"/>
        <end position="420"/>
    </location>
</feature>
<reference evidence="8" key="1">
    <citation type="journal article" date="2023" name="Genome Biol. Evol.">
        <title>First Whole Genome Sequence and Flow Cytometry Genome Size Data for the Lichen-Forming Fungus Ramalina farinacea (Ascomycota).</title>
        <authorList>
            <person name="Llewellyn T."/>
            <person name="Mian S."/>
            <person name="Hill R."/>
            <person name="Leitch I.J."/>
            <person name="Gaya E."/>
        </authorList>
    </citation>
    <scope>NUCLEOTIDE SEQUENCE</scope>
    <source>
        <strain evidence="8">LIQ254RAFAR</strain>
    </source>
</reference>
<evidence type="ECO:0000256" key="3">
    <source>
        <dbReference type="ARBA" id="ARBA00022692"/>
    </source>
</evidence>
<keyword evidence="4 7" id="KW-1133">Transmembrane helix</keyword>
<evidence type="ECO:0000256" key="6">
    <source>
        <dbReference type="SAM" id="MobiDB-lite"/>
    </source>
</evidence>
<feature type="transmembrane region" description="Helical" evidence="7">
    <location>
        <begin position="285"/>
        <end position="307"/>
    </location>
</feature>
<evidence type="ECO:0000256" key="4">
    <source>
        <dbReference type="ARBA" id="ARBA00022989"/>
    </source>
</evidence>
<dbReference type="InterPro" id="IPR036259">
    <property type="entry name" value="MFS_trans_sf"/>
</dbReference>
<evidence type="ECO:0000313" key="8">
    <source>
        <dbReference type="EMBL" id="MDI1491644.1"/>
    </source>
</evidence>
<evidence type="ECO:0008006" key="10">
    <source>
        <dbReference type="Google" id="ProtNLM"/>
    </source>
</evidence>
<feature type="transmembrane region" description="Helical" evidence="7">
    <location>
        <begin position="97"/>
        <end position="114"/>
    </location>
</feature>
<proteinExistence type="predicted"/>
<keyword evidence="9" id="KW-1185">Reference proteome</keyword>
<feature type="transmembrane region" description="Helical" evidence="7">
    <location>
        <begin position="556"/>
        <end position="576"/>
    </location>
</feature>
<dbReference type="EMBL" id="JAPUFD010000015">
    <property type="protein sequence ID" value="MDI1491644.1"/>
    <property type="molecule type" value="Genomic_DNA"/>
</dbReference>
<evidence type="ECO:0000256" key="1">
    <source>
        <dbReference type="ARBA" id="ARBA00004141"/>
    </source>
</evidence>
<feature type="transmembrane region" description="Helical" evidence="7">
    <location>
        <begin position="345"/>
        <end position="362"/>
    </location>
</feature>
<dbReference type="AlphaFoldDB" id="A0AA43QU65"/>
<dbReference type="Proteomes" id="UP001161017">
    <property type="component" value="Unassembled WGS sequence"/>
</dbReference>
<keyword evidence="5 7" id="KW-0472">Membrane</keyword>
<evidence type="ECO:0000256" key="7">
    <source>
        <dbReference type="SAM" id="Phobius"/>
    </source>
</evidence>
<dbReference type="GO" id="GO:0005886">
    <property type="term" value="C:plasma membrane"/>
    <property type="evidence" value="ECO:0007669"/>
    <property type="project" value="TreeGrafter"/>
</dbReference>
<feature type="transmembrane region" description="Helical" evidence="7">
    <location>
        <begin position="167"/>
        <end position="188"/>
    </location>
</feature>
<dbReference type="GO" id="GO:0008506">
    <property type="term" value="F:sucrose:proton symporter activity"/>
    <property type="evidence" value="ECO:0007669"/>
    <property type="project" value="TreeGrafter"/>
</dbReference>
<comment type="subcellular location">
    <subcellularLocation>
        <location evidence="1">Membrane</location>
        <topology evidence="1">Multi-pass membrane protein</topology>
    </subcellularLocation>
</comment>
<feature type="transmembrane region" description="Helical" evidence="7">
    <location>
        <begin position="495"/>
        <end position="517"/>
    </location>
</feature>
<evidence type="ECO:0000256" key="5">
    <source>
        <dbReference type="ARBA" id="ARBA00023136"/>
    </source>
</evidence>
<evidence type="ECO:0000256" key="2">
    <source>
        <dbReference type="ARBA" id="ARBA00022448"/>
    </source>
</evidence>
<keyword evidence="3 7" id="KW-0812">Transmembrane</keyword>
<dbReference type="SUPFAM" id="SSF103473">
    <property type="entry name" value="MFS general substrate transporter"/>
    <property type="match status" value="2"/>
</dbReference>
<comment type="caution">
    <text evidence="8">The sequence shown here is derived from an EMBL/GenBank/DDBJ whole genome shotgun (WGS) entry which is preliminary data.</text>
</comment>
<feature type="transmembrane region" description="Helical" evidence="7">
    <location>
        <begin position="469"/>
        <end position="489"/>
    </location>
</feature>
<dbReference type="Gene3D" id="1.20.1250.20">
    <property type="entry name" value="MFS general substrate transporter like domains"/>
    <property type="match status" value="1"/>
</dbReference>
<dbReference type="PANTHER" id="PTHR19432">
    <property type="entry name" value="SUGAR TRANSPORTER"/>
    <property type="match status" value="1"/>
</dbReference>
<feature type="compositionally biased region" description="Polar residues" evidence="6">
    <location>
        <begin position="46"/>
        <end position="57"/>
    </location>
</feature>
<feature type="region of interest" description="Disordered" evidence="6">
    <location>
        <begin position="1"/>
        <end position="73"/>
    </location>
</feature>
<name>A0AA43QU65_9LECA</name>
<feature type="transmembrane region" description="Helical" evidence="7">
    <location>
        <begin position="134"/>
        <end position="155"/>
    </location>
</feature>
<accession>A0AA43QU65</accession>
<organism evidence="8 9">
    <name type="scientific">Ramalina farinacea</name>
    <dbReference type="NCBI Taxonomy" id="258253"/>
    <lineage>
        <taxon>Eukaryota</taxon>
        <taxon>Fungi</taxon>
        <taxon>Dikarya</taxon>
        <taxon>Ascomycota</taxon>
        <taxon>Pezizomycotina</taxon>
        <taxon>Lecanoromycetes</taxon>
        <taxon>OSLEUM clade</taxon>
        <taxon>Lecanoromycetidae</taxon>
        <taxon>Lecanorales</taxon>
        <taxon>Lecanorineae</taxon>
        <taxon>Ramalinaceae</taxon>
        <taxon>Ramalina</taxon>
    </lineage>
</organism>
<evidence type="ECO:0000313" key="9">
    <source>
        <dbReference type="Proteomes" id="UP001161017"/>
    </source>
</evidence>